<keyword evidence="2" id="KW-0732">Signal</keyword>
<dbReference type="GO" id="GO:0016787">
    <property type="term" value="F:hydrolase activity"/>
    <property type="evidence" value="ECO:0007669"/>
    <property type="project" value="UniProtKB-KW"/>
</dbReference>
<keyword evidence="4" id="KW-0378">Hydrolase</keyword>
<dbReference type="EMBL" id="JACHBU010000008">
    <property type="protein sequence ID" value="MBB6510337.1"/>
    <property type="molecule type" value="Genomic_DNA"/>
</dbReference>
<evidence type="ECO:0000313" key="4">
    <source>
        <dbReference type="EMBL" id="MBB6510337.1"/>
    </source>
</evidence>
<feature type="chain" id="PRO_5031106545" evidence="2">
    <location>
        <begin position="30"/>
        <end position="325"/>
    </location>
</feature>
<evidence type="ECO:0000256" key="1">
    <source>
        <dbReference type="SAM" id="MobiDB-lite"/>
    </source>
</evidence>
<organism evidence="4 5">
    <name type="scientific">Rhizobium soli</name>
    <dbReference type="NCBI Taxonomy" id="424798"/>
    <lineage>
        <taxon>Bacteria</taxon>
        <taxon>Pseudomonadati</taxon>
        <taxon>Pseudomonadota</taxon>
        <taxon>Alphaproteobacteria</taxon>
        <taxon>Hyphomicrobiales</taxon>
        <taxon>Rhizobiaceae</taxon>
        <taxon>Rhizobium/Agrobacterium group</taxon>
        <taxon>Rhizobium</taxon>
    </lineage>
</organism>
<name>A0A7X0JP92_9HYPH</name>
<dbReference type="PROSITE" id="PS51257">
    <property type="entry name" value="PROKAR_LIPOPROTEIN"/>
    <property type="match status" value="1"/>
</dbReference>
<dbReference type="Proteomes" id="UP000585437">
    <property type="component" value="Unassembled WGS sequence"/>
</dbReference>
<gene>
    <name evidence="4" type="ORF">F4695_003726</name>
</gene>
<evidence type="ECO:0000256" key="2">
    <source>
        <dbReference type="SAM" id="SignalP"/>
    </source>
</evidence>
<keyword evidence="5" id="KW-1185">Reference proteome</keyword>
<feature type="region of interest" description="Disordered" evidence="1">
    <location>
        <begin position="284"/>
        <end position="325"/>
    </location>
</feature>
<dbReference type="InterPro" id="IPR011105">
    <property type="entry name" value="Cell_wall_hydrolase_SleB"/>
</dbReference>
<dbReference type="InterPro" id="IPR042047">
    <property type="entry name" value="SleB_dom1"/>
</dbReference>
<proteinExistence type="predicted"/>
<dbReference type="Pfam" id="PF07486">
    <property type="entry name" value="Hydrolase_2"/>
    <property type="match status" value="1"/>
</dbReference>
<comment type="caution">
    <text evidence="4">The sequence shown here is derived from an EMBL/GenBank/DDBJ whole genome shotgun (WGS) entry which is preliminary data.</text>
</comment>
<dbReference type="AlphaFoldDB" id="A0A7X0JP92"/>
<evidence type="ECO:0000313" key="5">
    <source>
        <dbReference type="Proteomes" id="UP000585437"/>
    </source>
</evidence>
<dbReference type="Gene3D" id="1.10.10.2520">
    <property type="entry name" value="Cell wall hydrolase SleB, domain 1"/>
    <property type="match status" value="1"/>
</dbReference>
<accession>A0A7X0JP92</accession>
<protein>
    <submittedName>
        <fullName evidence="4">Spore germination cell wall hydrolase CwlJ-like protein</fullName>
    </submittedName>
</protein>
<reference evidence="4 5" key="1">
    <citation type="submission" date="2020-08" db="EMBL/GenBank/DDBJ databases">
        <title>The Agave Microbiome: Exploring the role of microbial communities in plant adaptations to desert environments.</title>
        <authorList>
            <person name="Partida-Martinez L.P."/>
        </authorList>
    </citation>
    <scope>NUCLEOTIDE SEQUENCE [LARGE SCALE GENOMIC DNA]</scope>
    <source>
        <strain evidence="4 5">AS3.12</strain>
    </source>
</reference>
<evidence type="ECO:0000259" key="3">
    <source>
        <dbReference type="Pfam" id="PF07486"/>
    </source>
</evidence>
<feature type="domain" description="Cell wall hydrolase SleB" evidence="3">
    <location>
        <begin position="75"/>
        <end position="171"/>
    </location>
</feature>
<dbReference type="RefSeq" id="WP_245341582.1">
    <property type="nucleotide sequence ID" value="NZ_JACHBU010000008.1"/>
</dbReference>
<feature type="signal peptide" evidence="2">
    <location>
        <begin position="1"/>
        <end position="29"/>
    </location>
</feature>
<sequence length="325" mass="34250">MAARGANFVRAAMCLAAVSALSACTQTTASLDSKSSKTRTAQVNMGSAKQVYTYSSSDRECLKRAMYFESRRSSPDGFMAVGSVIMNRLTSGLYPETICGVVGQEKQFAPGVMTRKMDENTAPQLNEAAEAVLKGKRHPDVKEAMFFHTKGLRFPYKNMHYVADAGGNVFYEKRDEDGNLQTPEPKPAGAYVMMAEGTIVPTPGAMSMIARAEPVREQTPSPVAVASAATQQPLPGVASVTTVADTSSAAVATVQPVSHSPSMMQAYQAGAGMDAASAAILSTEALPNSGPLPKRRPAGAKTDTAGDMVMVAPTPRQFPARTATP</sequence>